<feature type="transmembrane region" description="Helical" evidence="1">
    <location>
        <begin position="484"/>
        <end position="502"/>
    </location>
</feature>
<feature type="transmembrane region" description="Helical" evidence="1">
    <location>
        <begin position="341"/>
        <end position="358"/>
    </location>
</feature>
<dbReference type="InterPro" id="IPR018580">
    <property type="entry name" value="Uncharacterised_YfhO"/>
</dbReference>
<dbReference type="Proteomes" id="UP000248882">
    <property type="component" value="Unassembled WGS sequence"/>
</dbReference>
<keyword evidence="1" id="KW-1133">Transmembrane helix</keyword>
<keyword evidence="1" id="KW-0472">Membrane</keyword>
<evidence type="ECO:0000256" key="1">
    <source>
        <dbReference type="SAM" id="Phobius"/>
    </source>
</evidence>
<reference evidence="2 3" key="1">
    <citation type="submission" date="2018-06" db="EMBL/GenBank/DDBJ databases">
        <title>Genomic Encyclopedia of Archaeal and Bacterial Type Strains, Phase II (KMG-II): from individual species to whole genera.</title>
        <authorList>
            <person name="Goeker M."/>
        </authorList>
    </citation>
    <scope>NUCLEOTIDE SEQUENCE [LARGE SCALE GENOMIC DNA]</scope>
    <source>
        <strain evidence="2 3">DSM 19830</strain>
    </source>
</reference>
<protein>
    <recommendedName>
        <fullName evidence="4">Membrane protein YfhO</fullName>
    </recommendedName>
</protein>
<feature type="transmembrane region" description="Helical" evidence="1">
    <location>
        <begin position="433"/>
        <end position="454"/>
    </location>
</feature>
<evidence type="ECO:0008006" key="4">
    <source>
        <dbReference type="Google" id="ProtNLM"/>
    </source>
</evidence>
<feature type="transmembrane region" description="Helical" evidence="1">
    <location>
        <begin position="12"/>
        <end position="32"/>
    </location>
</feature>
<evidence type="ECO:0000313" key="3">
    <source>
        <dbReference type="Proteomes" id="UP000248882"/>
    </source>
</evidence>
<feature type="transmembrane region" description="Helical" evidence="1">
    <location>
        <begin position="149"/>
        <end position="168"/>
    </location>
</feature>
<organism evidence="2 3">
    <name type="scientific">Algoriphagus chordae</name>
    <dbReference type="NCBI Taxonomy" id="237019"/>
    <lineage>
        <taxon>Bacteria</taxon>
        <taxon>Pseudomonadati</taxon>
        <taxon>Bacteroidota</taxon>
        <taxon>Cytophagia</taxon>
        <taxon>Cytophagales</taxon>
        <taxon>Cyclobacteriaceae</taxon>
        <taxon>Algoriphagus</taxon>
    </lineage>
</organism>
<feature type="transmembrane region" description="Helical" evidence="1">
    <location>
        <begin position="363"/>
        <end position="379"/>
    </location>
</feature>
<feature type="transmembrane region" description="Helical" evidence="1">
    <location>
        <begin position="110"/>
        <end position="137"/>
    </location>
</feature>
<gene>
    <name evidence="2" type="ORF">LV85_00444</name>
</gene>
<sequence length="803" mass="87885">MQLNFKKDLLPHLVGIAIFYAIVVVYFAPVVLQDQVIMQGDILKWEGSAKETMDFREATGEEPLWTNSVFGGMPAYFVSLKFAGDITNALVSVITLGLPHPVNSLFLSMVAMYVLMLTFGVRPVFAIIASVAFAMSSYNLLSLAAGHNAKIWAISLMPVILLGIHLAFNKKRLLGAAILGLGLLLQLKFNHVQITYYTLIISMIYVIVRLVIDWKKEGLPQLGKTIAFLALGAVLAVGGNIGRLATALEYAPYSTRGEATLESASAGLDKDYAFSWSNGKLETLTLLVPNFYGGGSSTPLGKNTASEKALRSNGLDPGQINGFLQGAPTYWGDQPFTGGPIYGGVILIFLAFIGIWAAPKESLYTFGAIIILSILLSWGKNLSWFNYFLFDVLPGYNKFRAVSMALGMTLFAIPTLAAISLERLYLSKDFKPLYIAGASIGGLLLLLAIGAGVFRFEGAADAGLPDWLINAIRQDRKAMLSASAWRSLALVAASFALIYFALKNRISDIALGLGIFALVTIDLWTVNKHYLNDNSFQGNPSRAYFAETPADQEVAKDDSYFRVLDLTEGLTATGKSSYRFHSLGGYHGAKMRRYQDLLDNRLNAELSEFVKKAQEGEFDFAGIQTINMMNTKYIIAGTAANSVFENPESNGPAWIPSQVVSVQTNQEEMDELGRIDTKTQATVNSREFGKIAAGAGQITHTSYAPNELKYQAEMSKEGLAVFSEIYYPVGWTASINGKETEILRTDYLLRGLIVPAGTHEIVFKFEPTSYTATKTPMIIFQYLIVLSLIAGLFFTIKEKNERG</sequence>
<feature type="transmembrane region" description="Helical" evidence="1">
    <location>
        <begin position="509"/>
        <end position="526"/>
    </location>
</feature>
<dbReference type="AlphaFoldDB" id="A0A2W7RPT6"/>
<feature type="transmembrane region" description="Helical" evidence="1">
    <location>
        <begin position="399"/>
        <end position="421"/>
    </location>
</feature>
<name>A0A2W7RPT6_9BACT</name>
<dbReference type="OrthoDB" id="9772884at2"/>
<evidence type="ECO:0000313" key="2">
    <source>
        <dbReference type="EMBL" id="PZX56519.1"/>
    </source>
</evidence>
<accession>A0A2W7RPT6</accession>
<feature type="transmembrane region" description="Helical" evidence="1">
    <location>
        <begin position="195"/>
        <end position="214"/>
    </location>
</feature>
<dbReference type="EMBL" id="QKZT01000002">
    <property type="protein sequence ID" value="PZX56519.1"/>
    <property type="molecule type" value="Genomic_DNA"/>
</dbReference>
<keyword evidence="3" id="KW-1185">Reference proteome</keyword>
<feature type="transmembrane region" description="Helical" evidence="1">
    <location>
        <begin position="173"/>
        <end position="189"/>
    </location>
</feature>
<dbReference type="RefSeq" id="WP_111316559.1">
    <property type="nucleotide sequence ID" value="NZ_QKZT01000002.1"/>
</dbReference>
<proteinExistence type="predicted"/>
<feature type="transmembrane region" description="Helical" evidence="1">
    <location>
        <begin position="777"/>
        <end position="796"/>
    </location>
</feature>
<dbReference type="PANTHER" id="PTHR38454">
    <property type="entry name" value="INTEGRAL MEMBRANE PROTEIN-RELATED"/>
    <property type="match status" value="1"/>
</dbReference>
<feature type="transmembrane region" description="Helical" evidence="1">
    <location>
        <begin position="226"/>
        <end position="245"/>
    </location>
</feature>
<dbReference type="PANTHER" id="PTHR38454:SF1">
    <property type="entry name" value="INTEGRAL MEMBRANE PROTEIN"/>
    <property type="match status" value="1"/>
</dbReference>
<keyword evidence="1" id="KW-0812">Transmembrane</keyword>
<comment type="caution">
    <text evidence="2">The sequence shown here is derived from an EMBL/GenBank/DDBJ whole genome shotgun (WGS) entry which is preliminary data.</text>
</comment>